<accession>A0ABP7YGR1</accession>
<organism evidence="1 2">
    <name type="scientific">Flavobacterium chungbukense</name>
    <dbReference type="NCBI Taxonomy" id="877464"/>
    <lineage>
        <taxon>Bacteria</taxon>
        <taxon>Pseudomonadati</taxon>
        <taxon>Bacteroidota</taxon>
        <taxon>Flavobacteriia</taxon>
        <taxon>Flavobacteriales</taxon>
        <taxon>Flavobacteriaceae</taxon>
        <taxon>Flavobacterium</taxon>
    </lineage>
</organism>
<gene>
    <name evidence="1" type="ORF">GCM10022250_30110</name>
</gene>
<dbReference type="Proteomes" id="UP001501333">
    <property type="component" value="Unassembled WGS sequence"/>
</dbReference>
<comment type="caution">
    <text evidence="1">The sequence shown here is derived from an EMBL/GenBank/DDBJ whole genome shotgun (WGS) entry which is preliminary data.</text>
</comment>
<evidence type="ECO:0000313" key="1">
    <source>
        <dbReference type="EMBL" id="GAA4135019.1"/>
    </source>
</evidence>
<dbReference type="EMBL" id="BAABAO010000013">
    <property type="protein sequence ID" value="GAA4135019.1"/>
    <property type="molecule type" value="Genomic_DNA"/>
</dbReference>
<keyword evidence="2" id="KW-1185">Reference proteome</keyword>
<proteinExistence type="predicted"/>
<evidence type="ECO:0000313" key="2">
    <source>
        <dbReference type="Proteomes" id="UP001501333"/>
    </source>
</evidence>
<name>A0ABP7YGR1_9FLAO</name>
<protein>
    <submittedName>
        <fullName evidence="1">Uncharacterized protein</fullName>
    </submittedName>
</protein>
<reference evidence="2" key="1">
    <citation type="journal article" date="2019" name="Int. J. Syst. Evol. Microbiol.">
        <title>The Global Catalogue of Microorganisms (GCM) 10K type strain sequencing project: providing services to taxonomists for standard genome sequencing and annotation.</title>
        <authorList>
            <consortium name="The Broad Institute Genomics Platform"/>
            <consortium name="The Broad Institute Genome Sequencing Center for Infectious Disease"/>
            <person name="Wu L."/>
            <person name="Ma J."/>
        </authorList>
    </citation>
    <scope>NUCLEOTIDE SEQUENCE [LARGE SCALE GENOMIC DNA]</scope>
    <source>
        <strain evidence="2">JCM 17386</strain>
    </source>
</reference>
<sequence>MPAMQQAKYTVRAAVKGIRNQKTTDFFTYKKTSTVQTAEFFFIVKELTH</sequence>